<dbReference type="AlphaFoldDB" id="A0A1C7M196"/>
<evidence type="ECO:0000256" key="1">
    <source>
        <dbReference type="SAM" id="MobiDB-lite"/>
    </source>
</evidence>
<comment type="caution">
    <text evidence="2">The sequence shown here is derived from an EMBL/GenBank/DDBJ whole genome shotgun (WGS) entry which is preliminary data.</text>
</comment>
<dbReference type="EMBL" id="LUGG01000014">
    <property type="protein sequence ID" value="OBZ70176.1"/>
    <property type="molecule type" value="Genomic_DNA"/>
</dbReference>
<dbReference type="Proteomes" id="UP000092993">
    <property type="component" value="Unassembled WGS sequence"/>
</dbReference>
<organism evidence="2 3">
    <name type="scientific">Grifola frondosa</name>
    <name type="common">Maitake</name>
    <name type="synonym">Polyporus frondosus</name>
    <dbReference type="NCBI Taxonomy" id="5627"/>
    <lineage>
        <taxon>Eukaryota</taxon>
        <taxon>Fungi</taxon>
        <taxon>Dikarya</taxon>
        <taxon>Basidiomycota</taxon>
        <taxon>Agaricomycotina</taxon>
        <taxon>Agaricomycetes</taxon>
        <taxon>Polyporales</taxon>
        <taxon>Grifolaceae</taxon>
        <taxon>Grifola</taxon>
    </lineage>
</organism>
<evidence type="ECO:0000313" key="2">
    <source>
        <dbReference type="EMBL" id="OBZ70176.1"/>
    </source>
</evidence>
<protein>
    <submittedName>
        <fullName evidence="2">Uncharacterized protein</fullName>
    </submittedName>
</protein>
<keyword evidence="3" id="KW-1185">Reference proteome</keyword>
<reference evidence="2 3" key="1">
    <citation type="submission" date="2016-03" db="EMBL/GenBank/DDBJ databases">
        <title>Whole genome sequencing of Grifola frondosa 9006-11.</title>
        <authorList>
            <person name="Min B."/>
            <person name="Park H."/>
            <person name="Kim J.-G."/>
            <person name="Cho H."/>
            <person name="Oh Y.-L."/>
            <person name="Kong W.-S."/>
            <person name="Choi I.-G."/>
        </authorList>
    </citation>
    <scope>NUCLEOTIDE SEQUENCE [LARGE SCALE GENOMIC DNA]</scope>
    <source>
        <strain evidence="2 3">9006-11</strain>
    </source>
</reference>
<feature type="region of interest" description="Disordered" evidence="1">
    <location>
        <begin position="50"/>
        <end position="76"/>
    </location>
</feature>
<gene>
    <name evidence="2" type="ORF">A0H81_09877</name>
</gene>
<proteinExistence type="predicted"/>
<name>A0A1C7M196_GRIFR</name>
<sequence length="76" mass="9032">MALGRTSRTSRTPSAQFYAWRLHRGPHFLHYRALRYHTVQRLFLHHQTSSLEPQNMHRSSLKRASLFAPHTKHPEC</sequence>
<accession>A0A1C7M196</accession>
<evidence type="ECO:0000313" key="3">
    <source>
        <dbReference type="Proteomes" id="UP000092993"/>
    </source>
</evidence>